<dbReference type="InterPro" id="IPR001261">
    <property type="entry name" value="ArgE/DapE_CS"/>
</dbReference>
<organism evidence="10 11">
    <name type="scientific">Serinibacter arcticus</name>
    <dbReference type="NCBI Taxonomy" id="1655435"/>
    <lineage>
        <taxon>Bacteria</taxon>
        <taxon>Bacillati</taxon>
        <taxon>Actinomycetota</taxon>
        <taxon>Actinomycetes</taxon>
        <taxon>Micrococcales</taxon>
        <taxon>Beutenbergiaceae</taxon>
        <taxon>Serinibacter</taxon>
    </lineage>
</organism>
<keyword evidence="7" id="KW-0224">Dipeptidase</keyword>
<dbReference type="GO" id="GO:0008777">
    <property type="term" value="F:acetylornithine deacetylase activity"/>
    <property type="evidence" value="ECO:0007669"/>
    <property type="project" value="TreeGrafter"/>
</dbReference>
<dbReference type="PANTHER" id="PTHR43808:SF31">
    <property type="entry name" value="N-ACETYL-L-CITRULLINE DEACETYLASE"/>
    <property type="match status" value="1"/>
</dbReference>
<dbReference type="InterPro" id="IPR050072">
    <property type="entry name" value="Peptidase_M20A"/>
</dbReference>
<keyword evidence="4" id="KW-0479">Metal-binding</keyword>
<dbReference type="Gene3D" id="3.30.70.360">
    <property type="match status" value="2"/>
</dbReference>
<dbReference type="EMBL" id="PYHR01000002">
    <property type="protein sequence ID" value="PWD52488.1"/>
    <property type="molecule type" value="Genomic_DNA"/>
</dbReference>
<dbReference type="Pfam" id="PF07687">
    <property type="entry name" value="M20_dimer"/>
    <property type="match status" value="1"/>
</dbReference>
<keyword evidence="11" id="KW-1185">Reference proteome</keyword>
<dbReference type="NCBIfam" id="TIGR01887">
    <property type="entry name" value="dipeptidaselike"/>
    <property type="match status" value="1"/>
</dbReference>
<evidence type="ECO:0000256" key="5">
    <source>
        <dbReference type="ARBA" id="ARBA00022801"/>
    </source>
</evidence>
<dbReference type="InterPro" id="IPR002933">
    <property type="entry name" value="Peptidase_M20"/>
</dbReference>
<comment type="similarity">
    <text evidence="2">Belongs to the peptidase M20A family.</text>
</comment>
<feature type="domain" description="Peptidase M20 dimerisation" evidence="9">
    <location>
        <begin position="252"/>
        <end position="288"/>
    </location>
</feature>
<dbReference type="OrthoDB" id="7055905at2"/>
<evidence type="ECO:0000256" key="8">
    <source>
        <dbReference type="ARBA" id="ARBA00023049"/>
    </source>
</evidence>
<dbReference type="GO" id="GO:0008270">
    <property type="term" value="F:zinc ion binding"/>
    <property type="evidence" value="ECO:0007669"/>
    <property type="project" value="InterPro"/>
</dbReference>
<keyword evidence="5" id="KW-0378">Hydrolase</keyword>
<dbReference type="Gene3D" id="3.40.630.10">
    <property type="entry name" value="Zn peptidases"/>
    <property type="match status" value="1"/>
</dbReference>
<gene>
    <name evidence="10" type="ORF">C8046_10120</name>
</gene>
<evidence type="ECO:0000313" key="10">
    <source>
        <dbReference type="EMBL" id="PWD52488.1"/>
    </source>
</evidence>
<dbReference type="GO" id="GO:0016805">
    <property type="term" value="F:dipeptidase activity"/>
    <property type="evidence" value="ECO:0007669"/>
    <property type="project" value="UniProtKB-KW"/>
</dbReference>
<dbReference type="GO" id="GO:0008237">
    <property type="term" value="F:metallopeptidase activity"/>
    <property type="evidence" value="ECO:0007669"/>
    <property type="project" value="UniProtKB-KW"/>
</dbReference>
<dbReference type="InterPro" id="IPR036264">
    <property type="entry name" value="Bact_exopeptidase_dim_dom"/>
</dbReference>
<comment type="caution">
    <text evidence="10">The sequence shown here is derived from an EMBL/GenBank/DDBJ whole genome shotgun (WGS) entry which is preliminary data.</text>
</comment>
<protein>
    <submittedName>
        <fullName evidence="10">Peptidase M20</fullName>
    </submittedName>
</protein>
<dbReference type="PROSITE" id="PS00758">
    <property type="entry name" value="ARGE_DAPE_CPG2_1"/>
    <property type="match status" value="1"/>
</dbReference>
<dbReference type="GO" id="GO:0006508">
    <property type="term" value="P:proteolysis"/>
    <property type="evidence" value="ECO:0007669"/>
    <property type="project" value="UniProtKB-KW"/>
</dbReference>
<accession>A0A2U1ZZS9</accession>
<evidence type="ECO:0000256" key="6">
    <source>
        <dbReference type="ARBA" id="ARBA00022833"/>
    </source>
</evidence>
<keyword evidence="6" id="KW-0862">Zinc</keyword>
<reference evidence="10 11" key="1">
    <citation type="submission" date="2018-03" db="EMBL/GenBank/DDBJ databases">
        <title>Genome assembly of novel Miniimonas species PCH200.</title>
        <authorList>
            <person name="Thakur V."/>
            <person name="Kumar V."/>
            <person name="Singh D."/>
        </authorList>
    </citation>
    <scope>NUCLEOTIDE SEQUENCE [LARGE SCALE GENOMIC DNA]</scope>
    <source>
        <strain evidence="10 11">PCH200</strain>
    </source>
</reference>
<dbReference type="SUPFAM" id="SSF53187">
    <property type="entry name" value="Zn-dependent exopeptidases"/>
    <property type="match status" value="1"/>
</dbReference>
<dbReference type="InterPro" id="IPR011650">
    <property type="entry name" value="Peptidase_M20_dimer"/>
</dbReference>
<dbReference type="GO" id="GO:0006526">
    <property type="term" value="P:L-arginine biosynthetic process"/>
    <property type="evidence" value="ECO:0007669"/>
    <property type="project" value="TreeGrafter"/>
</dbReference>
<sequence>MVRARAWLDDHREEYVADLLAWVRVPSVADATLAAPGAPFGPAVAEVIDLVERRARELGFATHPHDGFALSVTSGDGEEEIGLVSHLDVVPAGEGWTHEPYEPFERDGVVVGRGSADNKGAALIDLYLLRAFRDLEIPLRHSLRIIYGGAEEVGMPDIVHYVEHAPVPRQSLITDGPFPVNHAQKGGLNISLHVPTGPVLAHLRAGVAENAVPATAELTLPGVPTSEVEEARAGIREEWRDLVAVTTTPDGGAHVHARGRSGHAAFPDRTLNAILVLAEVLVRVPSLDAADLAAARALATTLATPYGDGSGLATSDDVTGPLTQNGGLVEPVDGGVTLALDIRYPVASDGGDLTARLAALAAGWGGHVVAVRDAPPFHVPEDDALVRLLQGTFNQVLDVDETPFAMGGGTHARHLPRSITFGPGFGRNPDLVAQLGLPARPSFVSEHAGPHGPDEYASIDGLFRAFEVYVVALVRLDAFLADGGSERG</sequence>
<dbReference type="Pfam" id="PF01546">
    <property type="entry name" value="Peptidase_M20"/>
    <property type="match status" value="1"/>
</dbReference>
<comment type="cofactor">
    <cofactor evidence="1">
        <name>Zn(2+)</name>
        <dbReference type="ChEBI" id="CHEBI:29105"/>
    </cofactor>
</comment>
<evidence type="ECO:0000256" key="7">
    <source>
        <dbReference type="ARBA" id="ARBA00022997"/>
    </source>
</evidence>
<evidence type="ECO:0000313" key="11">
    <source>
        <dbReference type="Proteomes" id="UP000245166"/>
    </source>
</evidence>
<keyword evidence="3" id="KW-0645">Protease</keyword>
<dbReference type="InterPro" id="IPR010964">
    <property type="entry name" value="M20A_pepV-rel"/>
</dbReference>
<proteinExistence type="inferred from homology"/>
<evidence type="ECO:0000256" key="2">
    <source>
        <dbReference type="ARBA" id="ARBA00006247"/>
    </source>
</evidence>
<evidence type="ECO:0000259" key="9">
    <source>
        <dbReference type="Pfam" id="PF07687"/>
    </source>
</evidence>
<dbReference type="PANTHER" id="PTHR43808">
    <property type="entry name" value="ACETYLORNITHINE DEACETYLASE"/>
    <property type="match status" value="1"/>
</dbReference>
<keyword evidence="8" id="KW-0482">Metalloprotease</keyword>
<name>A0A2U1ZZS9_9MICO</name>
<dbReference type="Proteomes" id="UP000245166">
    <property type="component" value="Unassembled WGS sequence"/>
</dbReference>
<evidence type="ECO:0000256" key="4">
    <source>
        <dbReference type="ARBA" id="ARBA00022723"/>
    </source>
</evidence>
<dbReference type="SUPFAM" id="SSF55031">
    <property type="entry name" value="Bacterial exopeptidase dimerisation domain"/>
    <property type="match status" value="1"/>
</dbReference>
<dbReference type="AlphaFoldDB" id="A0A2U1ZZS9"/>
<evidence type="ECO:0000256" key="3">
    <source>
        <dbReference type="ARBA" id="ARBA00022670"/>
    </source>
</evidence>
<evidence type="ECO:0000256" key="1">
    <source>
        <dbReference type="ARBA" id="ARBA00001947"/>
    </source>
</evidence>